<feature type="transmembrane region" description="Helical" evidence="1">
    <location>
        <begin position="30"/>
        <end position="49"/>
    </location>
</feature>
<proteinExistence type="predicted"/>
<evidence type="ECO:0000256" key="1">
    <source>
        <dbReference type="SAM" id="Phobius"/>
    </source>
</evidence>
<protein>
    <submittedName>
        <fullName evidence="2">Uncharacterized protein</fullName>
    </submittedName>
</protein>
<reference evidence="2 3" key="1">
    <citation type="submission" date="2017-06" db="EMBL/GenBank/DDBJ databases">
        <title>Genome sequencing of cyanobaciteial culture collection at National Institute for Environmental Studies (NIES).</title>
        <authorList>
            <person name="Hirose Y."/>
            <person name="Shimura Y."/>
            <person name="Fujisawa T."/>
            <person name="Nakamura Y."/>
            <person name="Kawachi M."/>
        </authorList>
    </citation>
    <scope>NUCLEOTIDE SEQUENCE [LARGE SCALE GENOMIC DNA]</scope>
    <source>
        <strain evidence="2 3">NIES-21</strain>
    </source>
</reference>
<dbReference type="AlphaFoldDB" id="A0A1Z4GFT3"/>
<evidence type="ECO:0000313" key="3">
    <source>
        <dbReference type="Proteomes" id="UP000218287"/>
    </source>
</evidence>
<organism evidence="2 3">
    <name type="scientific">Anabaenopsis circularis NIES-21</name>
    <dbReference type="NCBI Taxonomy" id="1085406"/>
    <lineage>
        <taxon>Bacteria</taxon>
        <taxon>Bacillati</taxon>
        <taxon>Cyanobacteriota</taxon>
        <taxon>Cyanophyceae</taxon>
        <taxon>Nostocales</taxon>
        <taxon>Nodulariaceae</taxon>
        <taxon>Anabaenopsis</taxon>
    </lineage>
</organism>
<evidence type="ECO:0000313" key="2">
    <source>
        <dbReference type="EMBL" id="BAY16337.1"/>
    </source>
</evidence>
<accession>A0A1Z4GFT3</accession>
<keyword evidence="1" id="KW-0812">Transmembrane</keyword>
<name>A0A1Z4GFT3_9CYAN</name>
<gene>
    <name evidence="2" type="ORF">NIES21_21630</name>
</gene>
<sequence>MHILILLILGVAMGFVCKQIAEKKGRNPKLWLIVGFFLGIFAVLIVALLPPI</sequence>
<dbReference type="Proteomes" id="UP000218287">
    <property type="component" value="Chromosome"/>
</dbReference>
<keyword evidence="1" id="KW-0472">Membrane</keyword>
<keyword evidence="3" id="KW-1185">Reference proteome</keyword>
<dbReference type="EMBL" id="AP018174">
    <property type="protein sequence ID" value="BAY16337.1"/>
    <property type="molecule type" value="Genomic_DNA"/>
</dbReference>
<keyword evidence="1" id="KW-1133">Transmembrane helix</keyword>